<dbReference type="EMBL" id="VNJI01000031">
    <property type="protein sequence ID" value="TVY07811.1"/>
    <property type="molecule type" value="Genomic_DNA"/>
</dbReference>
<dbReference type="GO" id="GO:0016020">
    <property type="term" value="C:membrane"/>
    <property type="evidence" value="ECO:0007669"/>
    <property type="project" value="UniProtKB-SubCell"/>
</dbReference>
<dbReference type="GO" id="GO:0009847">
    <property type="term" value="P:spore germination"/>
    <property type="evidence" value="ECO:0007669"/>
    <property type="project" value="InterPro"/>
</dbReference>
<dbReference type="Gene3D" id="6.20.190.10">
    <property type="entry name" value="Nutrient germinant receptor protein C, domain 1"/>
    <property type="match status" value="1"/>
</dbReference>
<comment type="caution">
    <text evidence="10">The sequence shown here is derived from an EMBL/GenBank/DDBJ whole genome shotgun (WGS) entry which is preliminary data.</text>
</comment>
<evidence type="ECO:0000256" key="2">
    <source>
        <dbReference type="ARBA" id="ARBA00007886"/>
    </source>
</evidence>
<keyword evidence="4" id="KW-0732">Signal</keyword>
<dbReference type="Gene3D" id="3.30.300.210">
    <property type="entry name" value="Nutrient germinant receptor protein C, domain 3"/>
    <property type="match status" value="1"/>
</dbReference>
<evidence type="ECO:0000313" key="10">
    <source>
        <dbReference type="EMBL" id="TVY07811.1"/>
    </source>
</evidence>
<keyword evidence="6" id="KW-0564">Palmitate</keyword>
<name>A0A559K6R1_9BACL</name>
<gene>
    <name evidence="10" type="ORF">FPZ49_21885</name>
</gene>
<dbReference type="InterPro" id="IPR008844">
    <property type="entry name" value="Spore_GerAC-like"/>
</dbReference>
<sequence length="404" mass="44604">MKLPYLRLGRQLIGIAALSALVLLSGCWDRVEVNDLALITGAAVDKEDEHHLKLTVQLFLPKTAEGGQMDGVQAGGAGGAQSLVRSAIGSNIADATSKLQERLSRKLFWGHSEVFLISEQMAKDGIQDDIDYLMRSSEPRERAYLFVTKKDARDVLSYESSLERNTSEALRELAKSQIELQVTLKKLAEMLTSEAGAQVLPVVELLPPGPTSDSKRTIGFISGSAVFKHGKLVGEVNDSVSRGILWLRNEIKKAIVTVEVEGYEGNISLTLLRSQTQLIPHYVQGKWTMEVLIDTVDDVLQNTTTLNLAADPKAIAMVEKKMNEAIKLRVQSALQNIQQKMKADVFDFAGTFHRSYPKPWKTAKSEWDELYPSIPVTVKVNAIILRPGLTNMKPPEQSSQESPP</sequence>
<feature type="domain" description="Spore germination protein N-terminal" evidence="9">
    <location>
        <begin position="29"/>
        <end position="204"/>
    </location>
</feature>
<protein>
    <submittedName>
        <fullName evidence="10">Ger(X)C family spore germination protein</fullName>
    </submittedName>
</protein>
<dbReference type="OrthoDB" id="9816067at2"/>
<dbReference type="PANTHER" id="PTHR35789:SF1">
    <property type="entry name" value="SPORE GERMINATION PROTEIN B3"/>
    <property type="match status" value="1"/>
</dbReference>
<keyword evidence="3" id="KW-0309">Germination</keyword>
<dbReference type="InterPro" id="IPR057336">
    <property type="entry name" value="GerAC_N"/>
</dbReference>
<dbReference type="InterPro" id="IPR038501">
    <property type="entry name" value="Spore_GerAC_C_sf"/>
</dbReference>
<dbReference type="Pfam" id="PF05504">
    <property type="entry name" value="Spore_GerAC"/>
    <property type="match status" value="1"/>
</dbReference>
<evidence type="ECO:0000256" key="1">
    <source>
        <dbReference type="ARBA" id="ARBA00004635"/>
    </source>
</evidence>
<comment type="similarity">
    <text evidence="2">Belongs to the GerABKC lipoprotein family.</text>
</comment>
<evidence type="ECO:0000256" key="3">
    <source>
        <dbReference type="ARBA" id="ARBA00022544"/>
    </source>
</evidence>
<comment type="subcellular location">
    <subcellularLocation>
        <location evidence="1">Membrane</location>
        <topology evidence="1">Lipid-anchor</topology>
    </subcellularLocation>
</comment>
<proteinExistence type="inferred from homology"/>
<dbReference type="Proteomes" id="UP000317036">
    <property type="component" value="Unassembled WGS sequence"/>
</dbReference>
<dbReference type="RefSeq" id="WP_144850907.1">
    <property type="nucleotide sequence ID" value="NZ_VNJI01000031.1"/>
</dbReference>
<dbReference type="InterPro" id="IPR046953">
    <property type="entry name" value="Spore_GerAC-like_C"/>
</dbReference>
<evidence type="ECO:0000256" key="4">
    <source>
        <dbReference type="ARBA" id="ARBA00022729"/>
    </source>
</evidence>
<reference evidence="10 11" key="1">
    <citation type="submission" date="2019-07" db="EMBL/GenBank/DDBJ databases">
        <authorList>
            <person name="Kim J."/>
        </authorList>
    </citation>
    <scope>NUCLEOTIDE SEQUENCE [LARGE SCALE GENOMIC DNA]</scope>
    <source>
        <strain evidence="10 11">JC52</strain>
    </source>
</reference>
<evidence type="ECO:0000256" key="7">
    <source>
        <dbReference type="ARBA" id="ARBA00023288"/>
    </source>
</evidence>
<dbReference type="PROSITE" id="PS51257">
    <property type="entry name" value="PROKAR_LIPOPROTEIN"/>
    <property type="match status" value="1"/>
</dbReference>
<organism evidence="10 11">
    <name type="scientific">Paenibacillus cremeus</name>
    <dbReference type="NCBI Taxonomy" id="2163881"/>
    <lineage>
        <taxon>Bacteria</taxon>
        <taxon>Bacillati</taxon>
        <taxon>Bacillota</taxon>
        <taxon>Bacilli</taxon>
        <taxon>Bacillales</taxon>
        <taxon>Paenibacillaceae</taxon>
        <taxon>Paenibacillus</taxon>
    </lineage>
</organism>
<feature type="domain" description="Spore germination GerAC-like C-terminal" evidence="8">
    <location>
        <begin position="222"/>
        <end position="388"/>
    </location>
</feature>
<accession>A0A559K6R1</accession>
<keyword evidence="7" id="KW-0449">Lipoprotein</keyword>
<evidence type="ECO:0000256" key="5">
    <source>
        <dbReference type="ARBA" id="ARBA00023136"/>
    </source>
</evidence>
<dbReference type="AlphaFoldDB" id="A0A559K6R1"/>
<keyword evidence="5" id="KW-0472">Membrane</keyword>
<keyword evidence="11" id="KW-1185">Reference proteome</keyword>
<evidence type="ECO:0000259" key="8">
    <source>
        <dbReference type="Pfam" id="PF05504"/>
    </source>
</evidence>
<evidence type="ECO:0000256" key="6">
    <source>
        <dbReference type="ARBA" id="ARBA00023139"/>
    </source>
</evidence>
<dbReference type="PANTHER" id="PTHR35789">
    <property type="entry name" value="SPORE GERMINATION PROTEIN B3"/>
    <property type="match status" value="1"/>
</dbReference>
<dbReference type="Pfam" id="PF25198">
    <property type="entry name" value="Spore_GerAC_N"/>
    <property type="match status" value="1"/>
</dbReference>
<evidence type="ECO:0000313" key="11">
    <source>
        <dbReference type="Proteomes" id="UP000317036"/>
    </source>
</evidence>
<evidence type="ECO:0000259" key="9">
    <source>
        <dbReference type="Pfam" id="PF25198"/>
    </source>
</evidence>
<dbReference type="NCBIfam" id="TIGR02887">
    <property type="entry name" value="spore_ger_x_C"/>
    <property type="match status" value="1"/>
</dbReference>